<dbReference type="Proteomes" id="UP000054844">
    <property type="component" value="Unassembled WGS sequence"/>
</dbReference>
<comment type="similarity">
    <text evidence="3">Belongs to the PTPS family. QueD subfamily.</text>
</comment>
<proteinExistence type="inferred from homology"/>
<evidence type="ECO:0000256" key="7">
    <source>
        <dbReference type="ARBA" id="ARBA00048807"/>
    </source>
</evidence>
<comment type="catalytic activity">
    <reaction evidence="7">
        <text>7,8-dihydroneopterin 3'-triphosphate + H2O = 6-carboxy-5,6,7,8-tetrahydropterin + triphosphate + acetaldehyde + 2 H(+)</text>
        <dbReference type="Rhea" id="RHEA:27966"/>
        <dbReference type="ChEBI" id="CHEBI:15343"/>
        <dbReference type="ChEBI" id="CHEBI:15377"/>
        <dbReference type="ChEBI" id="CHEBI:15378"/>
        <dbReference type="ChEBI" id="CHEBI:18036"/>
        <dbReference type="ChEBI" id="CHEBI:58462"/>
        <dbReference type="ChEBI" id="CHEBI:61032"/>
        <dbReference type="EC" id="4.1.2.50"/>
    </reaction>
</comment>
<dbReference type="InterPro" id="IPR038418">
    <property type="entry name" value="6-PTP_synth/QueD_sf"/>
</dbReference>
<comment type="caution">
    <text evidence="8">The sequence shown here is derived from an EMBL/GenBank/DDBJ whole genome shotgun (WGS) entry which is preliminary data.</text>
</comment>
<evidence type="ECO:0000313" key="9">
    <source>
        <dbReference type="Proteomes" id="UP000054844"/>
    </source>
</evidence>
<sequence length="187" mass="20788">MFGLVFSRRYAMGHRLLSGGSEKCAVPHGHNETVTVRLEAARPAPLDGHANMVEPFERAKSRWHRWIDGAVDHAFQIAEHDPLLAWFRQNEPHRLDRLLVTPGDPTTEVLACLFMSKLNTFLAEDGGRLRCVGIRIEETPTNTVTFDGDPLAFLPAAALDGAPRWWQRADDSINNLSMPLRAVVGAA</sequence>
<dbReference type="Pfam" id="PF01242">
    <property type="entry name" value="PTPS"/>
    <property type="match status" value="1"/>
</dbReference>
<evidence type="ECO:0000256" key="5">
    <source>
        <dbReference type="ARBA" id="ARBA00018141"/>
    </source>
</evidence>
<dbReference type="Gene3D" id="3.30.479.10">
    <property type="entry name" value="6-pyruvoyl tetrahydropterin synthase/QueD"/>
    <property type="match status" value="1"/>
</dbReference>
<dbReference type="EC" id="4.1.2.50" evidence="4"/>
<dbReference type="InterPro" id="IPR007115">
    <property type="entry name" value="6-PTP_synth/QueD"/>
</dbReference>
<protein>
    <recommendedName>
        <fullName evidence="5">6-carboxy-5,6,7,8-tetrahydropterin synthase</fullName>
        <ecNumber evidence="4">4.1.2.50</ecNumber>
    </recommendedName>
    <alternativeName>
        <fullName evidence="6">Queuosine biosynthesis protein QueD</fullName>
    </alternativeName>
</protein>
<gene>
    <name evidence="8" type="ORF">APZ41_000050</name>
</gene>
<dbReference type="EMBL" id="LLWF02000001">
    <property type="protein sequence ID" value="ONH85023.1"/>
    <property type="molecule type" value="Genomic_DNA"/>
</dbReference>
<dbReference type="UniPathway" id="UPA00391"/>
<name>A0A1S8D9G1_9PROT</name>
<dbReference type="OrthoDB" id="7171471at2"/>
<evidence type="ECO:0000313" key="8">
    <source>
        <dbReference type="EMBL" id="ONH85023.1"/>
    </source>
</evidence>
<evidence type="ECO:0000256" key="2">
    <source>
        <dbReference type="ARBA" id="ARBA00005061"/>
    </source>
</evidence>
<dbReference type="GO" id="GO:0070497">
    <property type="term" value="F:6-carboxytetrahydropterin synthase activity"/>
    <property type="evidence" value="ECO:0007669"/>
    <property type="project" value="UniProtKB-EC"/>
</dbReference>
<dbReference type="RefSeq" id="WP_058389562.1">
    <property type="nucleotide sequence ID" value="NZ_LLWF02000001.1"/>
</dbReference>
<dbReference type="AlphaFoldDB" id="A0A1S8D9G1"/>
<organism evidence="8 9">
    <name type="scientific">Roseomonas mucosa</name>
    <dbReference type="NCBI Taxonomy" id="207340"/>
    <lineage>
        <taxon>Bacteria</taxon>
        <taxon>Pseudomonadati</taxon>
        <taxon>Pseudomonadota</taxon>
        <taxon>Alphaproteobacteria</taxon>
        <taxon>Acetobacterales</taxon>
        <taxon>Roseomonadaceae</taxon>
        <taxon>Roseomonas</taxon>
    </lineage>
</organism>
<keyword evidence="9" id="KW-1185">Reference proteome</keyword>
<evidence type="ECO:0000256" key="4">
    <source>
        <dbReference type="ARBA" id="ARBA00012982"/>
    </source>
</evidence>
<comment type="pathway">
    <text evidence="2">Purine metabolism; 7-cyano-7-deazaguanine biosynthesis.</text>
</comment>
<dbReference type="SUPFAM" id="SSF55620">
    <property type="entry name" value="Tetrahydrobiopterin biosynthesis enzymes-like"/>
    <property type="match status" value="1"/>
</dbReference>
<reference evidence="8" key="1">
    <citation type="submission" date="2016-12" db="EMBL/GenBank/DDBJ databases">
        <title>Draft genome sequence of Roseomonas mucosa strain AU37, isolated from a peripheral intravenous catheter.</title>
        <authorList>
            <person name="Choudhury M.A."/>
            <person name="Sidjabat H.E."/>
            <person name="Wailan A.M."/>
            <person name="Zhang L."/>
            <person name="Marsh N.M."/>
            <person name="Rickard C.M."/>
            <person name="Davies M."/>
            <person name="Mcmillan D.J."/>
        </authorList>
    </citation>
    <scope>NUCLEOTIDE SEQUENCE [LARGE SCALE GENOMIC DNA]</scope>
    <source>
        <strain evidence="8">AU37</strain>
    </source>
</reference>
<evidence type="ECO:0000256" key="3">
    <source>
        <dbReference type="ARBA" id="ARBA00008900"/>
    </source>
</evidence>
<evidence type="ECO:0000256" key="6">
    <source>
        <dbReference type="ARBA" id="ARBA00031449"/>
    </source>
</evidence>
<dbReference type="STRING" id="207340.APZ41_000050"/>
<evidence type="ECO:0000256" key="1">
    <source>
        <dbReference type="ARBA" id="ARBA00002285"/>
    </source>
</evidence>
<comment type="function">
    <text evidence="1">Catalyzes the conversion of 7,8-dihydroneopterin triphosphate (H2NTP) to 6-carboxy-5,6,7,8-tetrahydropterin (CPH4) and acetaldehyde.</text>
</comment>
<accession>A0A1S8D9G1</accession>